<accession>C7IXI0</accession>
<proteinExistence type="predicted"/>
<dbReference type="EMBL" id="AP008207">
    <property type="protein sequence ID" value="BAH90873.1"/>
    <property type="molecule type" value="Genomic_DNA"/>
</dbReference>
<evidence type="ECO:0000256" key="2">
    <source>
        <dbReference type="SAM" id="MobiDB-lite"/>
    </source>
</evidence>
<dbReference type="Pfam" id="PF14223">
    <property type="entry name" value="Retrotran_gag_2"/>
    <property type="match status" value="1"/>
</dbReference>
<dbReference type="GO" id="GO:0006508">
    <property type="term" value="P:proteolysis"/>
    <property type="evidence" value="ECO:0007669"/>
    <property type="project" value="UniProtKB-KW"/>
</dbReference>
<gene>
    <name evidence="4" type="ordered locus">Os01g0116166</name>
</gene>
<keyword evidence="1" id="KW-0645">Protease</keyword>
<sequence>MASLKYDLPLLDRDTRFSLWQVKMRAVLAQQDLDDALSGFDKRTQDWSVDEKKKDHKVMSYIHLHLSNNILQEVLKEETAVGLWLKLKQICMTKDLTSKMHLKQKLFLHKLQDDESVMDHLSAFKEIVADLESMEVKHDEEDLGLILLCSLPSSYANFRDTILYSRDTLTLKEVYDALHAKEKMKKMVPSEGSNSQAESLVVGVGNRRRTQTTNQEIKAQVATVGDQSPEAGKKEEEGKAAVVTDEKSDAELLVAYVGCAQTSDQWILDTACTYHMCPNRDWFATYETVQGGTVLMGDDTPCEVAGIGTVQIKMFDGCIRTLSDVRHIPNLKRSLISFCTLDRKGYKYSGGDGILKVTKGSLVVMKADIKSANLYHLRGTTILGNVAAVSDSLSNSDATNLWHMRLGHMSEIGLAELSKRGLLYGQSIGKLKFCEHCIFGKHKRVKFNTSTHTTEGILDYVHSDLWGPARKTSFGGARYIMTIVDDYSRKVWPYFLKHKYQAFDVFKEWKTMVERQTERKVKILRTDNGMEFCSKIFKSYCKSEGIVRHYTIPHTPQQNGVAERMNRTIISKARCMLSNAGLPKQFWAEAVSTACYLINRSPSYAIDKKTPIEVWSGSPVNYSDLRVFGCTAYAPVDNVMLHDKPSTNVPVESQEKASVQVEHLISLGHAPEKEDVAINQDAPVIEYSDSSTVQQSPKCSIAKDKPKRNIKPPRRYIEEANIVAYALSVTEEIEGDVKVCKISTHDNPADMMTKPVPATKFELCSSLQIQHQKNIVQR</sequence>
<dbReference type="Gene3D" id="3.30.420.10">
    <property type="entry name" value="Ribonuclease H-like superfamily/Ribonuclease H"/>
    <property type="match status" value="1"/>
</dbReference>
<feature type="domain" description="Integrase catalytic" evidence="3">
    <location>
        <begin position="451"/>
        <end position="619"/>
    </location>
</feature>
<dbReference type="Proteomes" id="UP000000763">
    <property type="component" value="Chromosome 1"/>
</dbReference>
<dbReference type="GO" id="GO:0015074">
    <property type="term" value="P:DNA integration"/>
    <property type="evidence" value="ECO:0007669"/>
    <property type="project" value="InterPro"/>
</dbReference>
<organism evidence="4 5">
    <name type="scientific">Oryza sativa subsp. japonica</name>
    <name type="common">Rice</name>
    <dbReference type="NCBI Taxonomy" id="39947"/>
    <lineage>
        <taxon>Eukaryota</taxon>
        <taxon>Viridiplantae</taxon>
        <taxon>Streptophyta</taxon>
        <taxon>Embryophyta</taxon>
        <taxon>Tracheophyta</taxon>
        <taxon>Spermatophyta</taxon>
        <taxon>Magnoliopsida</taxon>
        <taxon>Liliopsida</taxon>
        <taxon>Poales</taxon>
        <taxon>Poaceae</taxon>
        <taxon>BOP clade</taxon>
        <taxon>Oryzoideae</taxon>
        <taxon>Oryzeae</taxon>
        <taxon>Oryzinae</taxon>
        <taxon>Oryza</taxon>
        <taxon>Oryza sativa</taxon>
    </lineage>
</organism>
<dbReference type="Pfam" id="PF00665">
    <property type="entry name" value="rve"/>
    <property type="match status" value="1"/>
</dbReference>
<dbReference type="InterPro" id="IPR036397">
    <property type="entry name" value="RNaseH_sf"/>
</dbReference>
<reference evidence="4 5" key="1">
    <citation type="journal article" date="2005" name="Nature">
        <title>The map-based sequence of the rice genome.</title>
        <authorList>
            <consortium name="International rice genome sequencing project (IRGSP)"/>
            <person name="Matsumoto T."/>
            <person name="Wu J."/>
            <person name="Kanamori H."/>
            <person name="Katayose Y."/>
            <person name="Fujisawa M."/>
            <person name="Namiki N."/>
            <person name="Mizuno H."/>
            <person name="Yamamoto K."/>
            <person name="Antonio B.A."/>
            <person name="Baba T."/>
            <person name="Sakata K."/>
            <person name="Nagamura Y."/>
            <person name="Aoki H."/>
            <person name="Arikawa K."/>
            <person name="Arita K."/>
            <person name="Bito T."/>
            <person name="Chiden Y."/>
            <person name="Fujitsuka N."/>
            <person name="Fukunaka R."/>
            <person name="Hamada M."/>
            <person name="Harada C."/>
            <person name="Hayashi A."/>
            <person name="Hijishita S."/>
            <person name="Honda M."/>
            <person name="Hosokawa S."/>
            <person name="Ichikawa Y."/>
            <person name="Idonuma A."/>
            <person name="Iijima M."/>
            <person name="Ikeda M."/>
            <person name="Ikeno M."/>
            <person name="Ito K."/>
            <person name="Ito S."/>
            <person name="Ito T."/>
            <person name="Ito Y."/>
            <person name="Ito Y."/>
            <person name="Iwabuchi A."/>
            <person name="Kamiya K."/>
            <person name="Karasawa W."/>
            <person name="Kurita K."/>
            <person name="Katagiri S."/>
            <person name="Kikuta A."/>
            <person name="Kobayashi H."/>
            <person name="Kobayashi N."/>
            <person name="Machita K."/>
            <person name="Maehara T."/>
            <person name="Masukawa M."/>
            <person name="Mizubayashi T."/>
            <person name="Mukai Y."/>
            <person name="Nagasaki H."/>
            <person name="Nagata Y."/>
            <person name="Naito S."/>
            <person name="Nakashima M."/>
            <person name="Nakama Y."/>
            <person name="Nakamichi Y."/>
            <person name="Nakamura M."/>
            <person name="Meguro A."/>
            <person name="Negishi M."/>
            <person name="Ohta I."/>
            <person name="Ohta T."/>
            <person name="Okamoto M."/>
            <person name="Ono N."/>
            <person name="Saji S."/>
            <person name="Sakaguchi M."/>
            <person name="Sakai K."/>
            <person name="Shibata M."/>
            <person name="Shimokawa T."/>
            <person name="Song J."/>
            <person name="Takazaki Y."/>
            <person name="Terasawa K."/>
            <person name="Tsugane M."/>
            <person name="Tsuji K."/>
            <person name="Ueda S."/>
            <person name="Waki K."/>
            <person name="Yamagata H."/>
            <person name="Yamamoto M."/>
            <person name="Yamamoto S."/>
            <person name="Yamane H."/>
            <person name="Yoshiki S."/>
            <person name="Yoshihara R."/>
            <person name="Yukawa K."/>
            <person name="Zhong H."/>
            <person name="Yano M."/>
            <person name="Yuan Q."/>
            <person name="Ouyang S."/>
            <person name="Liu J."/>
            <person name="Jones K.M."/>
            <person name="Gansberger K."/>
            <person name="Moffat K."/>
            <person name="Hill J."/>
            <person name="Bera J."/>
            <person name="Fadrosh D."/>
            <person name="Jin S."/>
            <person name="Johri S."/>
            <person name="Kim M."/>
            <person name="Overton L."/>
            <person name="Reardon M."/>
            <person name="Tsitrin T."/>
            <person name="Vuong H."/>
            <person name="Weaver B."/>
            <person name="Ciecko A."/>
            <person name="Tallon L."/>
            <person name="Jackson J."/>
            <person name="Pai G."/>
            <person name="Aken S.V."/>
            <person name="Utterback T."/>
            <person name="Reidmuller S."/>
            <person name="Feldblyum T."/>
            <person name="Hsiao J."/>
            <person name="Zismann V."/>
            <person name="Iobst S."/>
            <person name="de Vazeille A.R."/>
            <person name="Buell C.R."/>
            <person name="Ying K."/>
            <person name="Li Y."/>
            <person name="Lu T."/>
            <person name="Huang Y."/>
            <person name="Zhao Q."/>
            <person name="Feng Q."/>
            <person name="Zhang L."/>
            <person name="Zhu J."/>
            <person name="Weng Q."/>
            <person name="Mu J."/>
            <person name="Lu Y."/>
            <person name="Fan D."/>
            <person name="Liu Y."/>
            <person name="Guan J."/>
            <person name="Zhang Y."/>
            <person name="Yu S."/>
            <person name="Liu X."/>
            <person name="Zhang Y."/>
            <person name="Hong G."/>
            <person name="Han B."/>
            <person name="Choisne N."/>
            <person name="Demange N."/>
            <person name="Orjeda G."/>
            <person name="Samain S."/>
            <person name="Cattolico L."/>
            <person name="Pelletier E."/>
            <person name="Couloux A."/>
            <person name="Segurens B."/>
            <person name="Wincker P."/>
            <person name="D'Hont A."/>
            <person name="Scarpelli C."/>
            <person name="Weissenbach J."/>
            <person name="Salanoubat M."/>
            <person name="Quetier F."/>
            <person name="Yu Y."/>
            <person name="Kim H.R."/>
            <person name="Rambo T."/>
            <person name="Currie J."/>
            <person name="Collura K."/>
            <person name="Luo M."/>
            <person name="Yang T."/>
            <person name="Ammiraju J.S.S."/>
            <person name="Engler F."/>
            <person name="Soderlund C."/>
            <person name="Wing R.A."/>
            <person name="Palmer L.E."/>
            <person name="de la Bastide M."/>
            <person name="Spiegel L."/>
            <person name="Nascimento L."/>
            <person name="Zutavern T."/>
            <person name="O'Shaughnessy A."/>
            <person name="Dike S."/>
            <person name="Dedhia N."/>
            <person name="Preston R."/>
            <person name="Balija V."/>
            <person name="McCombie W.R."/>
            <person name="Chow T."/>
            <person name="Chen H."/>
            <person name="Chung M."/>
            <person name="Chen C."/>
            <person name="Shaw J."/>
            <person name="Wu H."/>
            <person name="Hsiao K."/>
            <person name="Chao Y."/>
            <person name="Chu M."/>
            <person name="Cheng C."/>
            <person name="Hour A."/>
            <person name="Lee P."/>
            <person name="Lin S."/>
            <person name="Lin Y."/>
            <person name="Liou J."/>
            <person name="Liu S."/>
            <person name="Hsing Y."/>
            <person name="Raghuvanshi S."/>
            <person name="Mohanty A."/>
            <person name="Bharti A.K."/>
            <person name="Gaur A."/>
            <person name="Gupta V."/>
            <person name="Kumar D."/>
            <person name="Ravi V."/>
            <person name="Vij S."/>
            <person name="Kapur A."/>
            <person name="Khurana P."/>
            <person name="Khurana P."/>
            <person name="Khurana J.P."/>
            <person name="Tyagi A.K."/>
            <person name="Gaikwad K."/>
            <person name="Singh A."/>
            <person name="Dalal V."/>
            <person name="Srivastava S."/>
            <person name="Dixit A."/>
            <person name="Pal A.K."/>
            <person name="Ghazi I.A."/>
            <person name="Yadav M."/>
            <person name="Pandit A."/>
            <person name="Bhargava A."/>
            <person name="Sureshbabu K."/>
            <person name="Batra K."/>
            <person name="Sharma T.R."/>
            <person name="Mohapatra T."/>
            <person name="Singh N.K."/>
            <person name="Messing J."/>
            <person name="Nelson A.B."/>
            <person name="Fuks G."/>
            <person name="Kavchok S."/>
            <person name="Keizer G."/>
            <person name="Linton E."/>
            <person name="Llaca V."/>
            <person name="Song R."/>
            <person name="Tanyolac B."/>
            <person name="Young S."/>
            <person name="Ho-Il K."/>
            <person name="Hahn J.H."/>
            <person name="Sangsakoo G."/>
            <person name="Vanavichit A."/>
            <person name="de Mattos Luiz.A.T."/>
            <person name="Zimmer P.D."/>
            <person name="Malone G."/>
            <person name="Dellagostin O."/>
            <person name="de Oliveira A.C."/>
            <person name="Bevan M."/>
            <person name="Bancroft I."/>
            <person name="Minx P."/>
            <person name="Cordum H."/>
            <person name="Wilson R."/>
            <person name="Cheng Z."/>
            <person name="Jin W."/>
            <person name="Jiang J."/>
            <person name="Leong S.A."/>
            <person name="Iwama H."/>
            <person name="Gojobori T."/>
            <person name="Itoh T."/>
            <person name="Niimura Y."/>
            <person name="Fujii Y."/>
            <person name="Habara T."/>
            <person name="Sakai H."/>
            <person name="Sato Y."/>
            <person name="Wilson G."/>
            <person name="Kumar K."/>
            <person name="McCouch S."/>
            <person name="Juretic N."/>
            <person name="Hoen D."/>
            <person name="Wright S."/>
            <person name="Bruskiewich R."/>
            <person name="Bureau T."/>
            <person name="Miyao A."/>
            <person name="Hirochika H."/>
            <person name="Nishikawa T."/>
            <person name="Kadowaki K."/>
            <person name="Sugiura M."/>
            <person name="Burr B."/>
            <person name="Sasaki T."/>
        </authorList>
    </citation>
    <scope>NUCLEOTIDE SEQUENCE [LARGE SCALE GENOMIC DNA]</scope>
    <source>
        <strain evidence="5">cv. Nipponbare</strain>
    </source>
</reference>
<dbReference type="PANTHER" id="PTHR42648:SF28">
    <property type="entry name" value="TRANSPOSON-ENCODED PROTEIN WITH RIBONUCLEASE H-LIKE AND RETROVIRUS ZINC FINGER-LIKE DOMAINS"/>
    <property type="match status" value="1"/>
</dbReference>
<dbReference type="Pfam" id="PF22936">
    <property type="entry name" value="Pol_BBD"/>
    <property type="match status" value="1"/>
</dbReference>
<name>C7IXI0_ORYSJ</name>
<dbReference type="Pfam" id="PF13976">
    <property type="entry name" value="gag_pre-integrs"/>
    <property type="match status" value="1"/>
</dbReference>
<protein>
    <submittedName>
        <fullName evidence="4">Os01g0116166 protein</fullName>
    </submittedName>
</protein>
<feature type="compositionally biased region" description="Basic and acidic residues" evidence="2">
    <location>
        <begin position="231"/>
        <end position="241"/>
    </location>
</feature>
<dbReference type="KEGG" id="dosa:Os01g0116166"/>
<dbReference type="InterPro" id="IPR012337">
    <property type="entry name" value="RNaseH-like_sf"/>
</dbReference>
<dbReference type="InterPro" id="IPR001584">
    <property type="entry name" value="Integrase_cat-core"/>
</dbReference>
<evidence type="ECO:0000256" key="1">
    <source>
        <dbReference type="ARBA" id="ARBA00022670"/>
    </source>
</evidence>
<dbReference type="AlphaFoldDB" id="C7IXI0"/>
<dbReference type="PANTHER" id="PTHR42648">
    <property type="entry name" value="TRANSPOSASE, PUTATIVE-RELATED"/>
    <property type="match status" value="1"/>
</dbReference>
<dbReference type="InterPro" id="IPR039537">
    <property type="entry name" value="Retrotran_Ty1/copia-like"/>
</dbReference>
<dbReference type="SUPFAM" id="SSF53098">
    <property type="entry name" value="Ribonuclease H-like"/>
    <property type="match status" value="1"/>
</dbReference>
<dbReference type="InterPro" id="IPR054722">
    <property type="entry name" value="PolX-like_BBD"/>
</dbReference>
<dbReference type="PROSITE" id="PS50994">
    <property type="entry name" value="INTEGRASE"/>
    <property type="match status" value="1"/>
</dbReference>
<dbReference type="InterPro" id="IPR025724">
    <property type="entry name" value="GAG-pre-integrase_dom"/>
</dbReference>
<keyword evidence="1" id="KW-0378">Hydrolase</keyword>
<evidence type="ECO:0000313" key="5">
    <source>
        <dbReference type="Proteomes" id="UP000000763"/>
    </source>
</evidence>
<feature type="region of interest" description="Disordered" evidence="2">
    <location>
        <begin position="222"/>
        <end position="241"/>
    </location>
</feature>
<reference evidence="5" key="2">
    <citation type="journal article" date="2008" name="Nucleic Acids Res.">
        <title>The rice annotation project database (RAP-DB): 2008 update.</title>
        <authorList>
            <consortium name="The rice annotation project (RAP)"/>
        </authorList>
    </citation>
    <scope>GENOME REANNOTATION</scope>
    <source>
        <strain evidence="5">cv. Nipponbare</strain>
    </source>
</reference>
<dbReference type="GO" id="GO:0003676">
    <property type="term" value="F:nucleic acid binding"/>
    <property type="evidence" value="ECO:0007669"/>
    <property type="project" value="InterPro"/>
</dbReference>
<evidence type="ECO:0000313" key="4">
    <source>
        <dbReference type="EMBL" id="BAH90873.1"/>
    </source>
</evidence>
<evidence type="ECO:0000259" key="3">
    <source>
        <dbReference type="PROSITE" id="PS50994"/>
    </source>
</evidence>
<dbReference type="GO" id="GO:0008233">
    <property type="term" value="F:peptidase activity"/>
    <property type="evidence" value="ECO:0007669"/>
    <property type="project" value="UniProtKB-KW"/>
</dbReference>